<dbReference type="GO" id="GO:0010143">
    <property type="term" value="P:cutin biosynthetic process"/>
    <property type="evidence" value="ECO:0007669"/>
    <property type="project" value="TreeGrafter"/>
</dbReference>
<dbReference type="InterPro" id="IPR000873">
    <property type="entry name" value="AMP-dep_synth/lig_dom"/>
</dbReference>
<name>A0AAD2E000_9LAMI</name>
<dbReference type="SUPFAM" id="SSF56801">
    <property type="entry name" value="Acetyl-CoA synthetase-like"/>
    <property type="match status" value="1"/>
</dbReference>
<dbReference type="GO" id="GO:0010025">
    <property type="term" value="P:wax biosynthetic process"/>
    <property type="evidence" value="ECO:0007669"/>
    <property type="project" value="TreeGrafter"/>
</dbReference>
<organism evidence="2 3">
    <name type="scientific">Fraxinus pennsylvanica</name>
    <dbReference type="NCBI Taxonomy" id="56036"/>
    <lineage>
        <taxon>Eukaryota</taxon>
        <taxon>Viridiplantae</taxon>
        <taxon>Streptophyta</taxon>
        <taxon>Embryophyta</taxon>
        <taxon>Tracheophyta</taxon>
        <taxon>Spermatophyta</taxon>
        <taxon>Magnoliopsida</taxon>
        <taxon>eudicotyledons</taxon>
        <taxon>Gunneridae</taxon>
        <taxon>Pentapetalae</taxon>
        <taxon>asterids</taxon>
        <taxon>lamiids</taxon>
        <taxon>Lamiales</taxon>
        <taxon>Oleaceae</taxon>
        <taxon>Oleeae</taxon>
        <taxon>Fraxinus</taxon>
    </lineage>
</organism>
<dbReference type="GO" id="GO:0016020">
    <property type="term" value="C:membrane"/>
    <property type="evidence" value="ECO:0007669"/>
    <property type="project" value="TreeGrafter"/>
</dbReference>
<evidence type="ECO:0000259" key="1">
    <source>
        <dbReference type="Pfam" id="PF00501"/>
    </source>
</evidence>
<dbReference type="PANTHER" id="PTHR43272:SF4">
    <property type="entry name" value="LONG CHAIN ACYL-COA SYNTHETASE 2"/>
    <property type="match status" value="1"/>
</dbReference>
<dbReference type="Gene3D" id="3.40.50.12780">
    <property type="entry name" value="N-terminal domain of ligase-like"/>
    <property type="match status" value="1"/>
</dbReference>
<dbReference type="PANTHER" id="PTHR43272">
    <property type="entry name" value="LONG-CHAIN-FATTY-ACID--COA LIGASE"/>
    <property type="match status" value="1"/>
</dbReference>
<gene>
    <name evidence="2" type="ORF">FPE_LOCUS16374</name>
</gene>
<dbReference type="InterPro" id="IPR042099">
    <property type="entry name" value="ANL_N_sf"/>
</dbReference>
<protein>
    <recommendedName>
        <fullName evidence="1">AMP-dependent synthetase/ligase domain-containing protein</fullName>
    </recommendedName>
</protein>
<dbReference type="Pfam" id="PF00501">
    <property type="entry name" value="AMP-binding"/>
    <property type="match status" value="1"/>
</dbReference>
<accession>A0AAD2E000</accession>
<dbReference type="GO" id="GO:0005783">
    <property type="term" value="C:endoplasmic reticulum"/>
    <property type="evidence" value="ECO:0007669"/>
    <property type="project" value="TreeGrafter"/>
</dbReference>
<reference evidence="2" key="1">
    <citation type="submission" date="2023-05" db="EMBL/GenBank/DDBJ databases">
        <authorList>
            <person name="Huff M."/>
        </authorList>
    </citation>
    <scope>NUCLEOTIDE SEQUENCE</scope>
</reference>
<evidence type="ECO:0000313" key="2">
    <source>
        <dbReference type="EMBL" id="CAI9769916.1"/>
    </source>
</evidence>
<keyword evidence="3" id="KW-1185">Reference proteome</keyword>
<dbReference type="GO" id="GO:0004467">
    <property type="term" value="F:long-chain fatty acid-CoA ligase activity"/>
    <property type="evidence" value="ECO:0007669"/>
    <property type="project" value="TreeGrafter"/>
</dbReference>
<dbReference type="AlphaFoldDB" id="A0AAD2E000"/>
<dbReference type="EMBL" id="OU503045">
    <property type="protein sequence ID" value="CAI9769916.1"/>
    <property type="molecule type" value="Genomic_DNA"/>
</dbReference>
<evidence type="ECO:0000313" key="3">
    <source>
        <dbReference type="Proteomes" id="UP000834106"/>
    </source>
</evidence>
<feature type="domain" description="AMP-dependent synthetase/ligase" evidence="1">
    <location>
        <begin position="32"/>
        <end position="152"/>
    </location>
</feature>
<dbReference type="Proteomes" id="UP000834106">
    <property type="component" value="Chromosome 10"/>
</dbReference>
<proteinExistence type="predicted"/>
<sequence>MISDKQKEAAEELGVACFSWAEFASVGNLDGDLPPKQKTNTCMIIYTSGTRGKPKGVTLNNGAFIAEVLSMDKLLLEINKQGSEEDVYFSFLPLAHIFDQIIETYCVSQGSSIGFWEGDIRYLIKDLLVLKPTIFCGVPRELRQLTVTLSLIAIPPQPHHSQFKKIVKVANSRKLSHLFSEMICPFKD</sequence>